<dbReference type="GO" id="GO:0006874">
    <property type="term" value="P:intracellular calcium ion homeostasis"/>
    <property type="evidence" value="ECO:0007669"/>
    <property type="project" value="TreeGrafter"/>
</dbReference>
<dbReference type="InterPro" id="IPR044880">
    <property type="entry name" value="NCX_ion-bd_dom_sf"/>
</dbReference>
<dbReference type="OrthoDB" id="407410at2759"/>
<feature type="transmembrane region" description="Helical" evidence="8">
    <location>
        <begin position="702"/>
        <end position="720"/>
    </location>
</feature>
<feature type="transmembrane region" description="Helical" evidence="8">
    <location>
        <begin position="78"/>
        <end position="97"/>
    </location>
</feature>
<keyword evidence="3" id="KW-0813">Transport</keyword>
<evidence type="ECO:0000256" key="3">
    <source>
        <dbReference type="ARBA" id="ARBA00022448"/>
    </source>
</evidence>
<dbReference type="PANTHER" id="PTHR12266:SF0">
    <property type="entry name" value="MITOCHONDRIAL SODIUM_CALCIUM EXCHANGER PROTEIN"/>
    <property type="match status" value="1"/>
</dbReference>
<dbReference type="GO" id="GO:0016020">
    <property type="term" value="C:membrane"/>
    <property type="evidence" value="ECO:0007669"/>
    <property type="project" value="UniProtKB-SubCell"/>
</dbReference>
<protein>
    <recommendedName>
        <fullName evidence="9">Sodium/calcium exchanger membrane region domain-containing protein</fullName>
    </recommendedName>
</protein>
<proteinExistence type="inferred from homology"/>
<dbReference type="Proteomes" id="UP000799640">
    <property type="component" value="Unassembled WGS sequence"/>
</dbReference>
<feature type="compositionally biased region" description="Low complexity" evidence="7">
    <location>
        <begin position="415"/>
        <end position="434"/>
    </location>
</feature>
<feature type="non-terminal residue" evidence="10">
    <location>
        <position position="1"/>
    </location>
</feature>
<evidence type="ECO:0000313" key="11">
    <source>
        <dbReference type="Proteomes" id="UP000799640"/>
    </source>
</evidence>
<feature type="transmembrane region" description="Helical" evidence="8">
    <location>
        <begin position="790"/>
        <end position="810"/>
    </location>
</feature>
<feature type="compositionally biased region" description="Polar residues" evidence="7">
    <location>
        <begin position="463"/>
        <end position="472"/>
    </location>
</feature>
<name>A0A6G1IAR7_9PEZI</name>
<feature type="region of interest" description="Disordered" evidence="7">
    <location>
        <begin position="394"/>
        <end position="491"/>
    </location>
</feature>
<gene>
    <name evidence="10" type="ORF">EJ06DRAFT_458055</name>
</gene>
<feature type="transmembrane region" description="Helical" evidence="8">
    <location>
        <begin position="640"/>
        <end position="664"/>
    </location>
</feature>
<keyword evidence="11" id="KW-1185">Reference proteome</keyword>
<feature type="compositionally biased region" description="Polar residues" evidence="7">
    <location>
        <begin position="355"/>
        <end position="368"/>
    </location>
</feature>
<feature type="transmembrane region" description="Helical" evidence="8">
    <location>
        <begin position="150"/>
        <end position="169"/>
    </location>
</feature>
<evidence type="ECO:0000256" key="8">
    <source>
        <dbReference type="SAM" id="Phobius"/>
    </source>
</evidence>
<keyword evidence="5 8" id="KW-1133">Transmembrane helix</keyword>
<dbReference type="AlphaFoldDB" id="A0A6G1IAR7"/>
<feature type="transmembrane region" description="Helical" evidence="8">
    <location>
        <begin position="47"/>
        <end position="66"/>
    </location>
</feature>
<feature type="transmembrane region" description="Helical" evidence="8">
    <location>
        <begin position="726"/>
        <end position="748"/>
    </location>
</feature>
<feature type="domain" description="Sodium/calcium exchanger membrane region" evidence="9">
    <location>
        <begin position="54"/>
        <end position="193"/>
    </location>
</feature>
<feature type="transmembrane region" description="Helical" evidence="8">
    <location>
        <begin position="175"/>
        <end position="199"/>
    </location>
</feature>
<feature type="domain" description="Sodium/calcium exchanger membrane region" evidence="9">
    <location>
        <begin position="705"/>
        <end position="779"/>
    </location>
</feature>
<dbReference type="PANTHER" id="PTHR12266">
    <property type="entry name" value="NA+/CA2+ K+ INDEPENDENT EXCHANGER"/>
    <property type="match status" value="1"/>
</dbReference>
<evidence type="ECO:0000256" key="2">
    <source>
        <dbReference type="ARBA" id="ARBA00008170"/>
    </source>
</evidence>
<evidence type="ECO:0000256" key="6">
    <source>
        <dbReference type="ARBA" id="ARBA00023136"/>
    </source>
</evidence>
<accession>A0A6G1IAR7</accession>
<feature type="transmembrane region" description="Helical" evidence="8">
    <location>
        <begin position="755"/>
        <end position="778"/>
    </location>
</feature>
<feature type="transmembrane region" description="Helical" evidence="8">
    <location>
        <begin position="117"/>
        <end position="138"/>
    </location>
</feature>
<dbReference type="Gene3D" id="1.20.1420.30">
    <property type="entry name" value="NCX, central ion-binding region"/>
    <property type="match status" value="2"/>
</dbReference>
<feature type="transmembrane region" description="Helical" evidence="8">
    <location>
        <begin position="817"/>
        <end position="836"/>
    </location>
</feature>
<feature type="region of interest" description="Disordered" evidence="7">
    <location>
        <begin position="342"/>
        <end position="369"/>
    </location>
</feature>
<comment type="subcellular location">
    <subcellularLocation>
        <location evidence="1">Membrane</location>
        <topology evidence="1">Multi-pass membrane protein</topology>
    </subcellularLocation>
</comment>
<comment type="similarity">
    <text evidence="2">Belongs to the Ca(2+):cation antiporter (CaCA) (TC 2.A.19) family.</text>
</comment>
<feature type="transmembrane region" description="Helical" evidence="8">
    <location>
        <begin position="670"/>
        <end position="690"/>
    </location>
</feature>
<keyword evidence="6 8" id="KW-0472">Membrane</keyword>
<dbReference type="Pfam" id="PF01699">
    <property type="entry name" value="Na_Ca_ex"/>
    <property type="match status" value="2"/>
</dbReference>
<dbReference type="InterPro" id="IPR004837">
    <property type="entry name" value="NaCa_Exmemb"/>
</dbReference>
<sequence length="838" mass="91064">DTQNQCRLVHSARDKCAFVKRHCIDEDAGIFSYLRLYYCTMPKAQPIAFTIIILWLSLLFSTIGIAASDFFCVNLSTIATLLGLSDNLAGVTFLAFGNGSPDVFSTFAAMGSNSGSLAVGELIGAASFITAVVAGSMAFVRPFKVSRRSFVRDVAFFIVAATLSLYFLYDGKLYWWEAAAMVGLYVFYVAFVVVWHWFFTRRRTRRQTLAAARQQFVLPNDADTESVEEYHDEDEPRGQRSFNIDEELALLSSEGGDDDEEDAEDRGRRLVGEISSNMRLSRPRLGERRLTQTPIRPSLVGALEFRSVLMGLNKSQNLQSIPLHLRRYSEELRDQDRMSILSEPHSRAYDVLHQDQPTPSPQSRSRAISASAVDALAQEHNMRDGVPKIDLLAPLPEDNASASPSPPPTTGGLRPVSPSISLSPPASAQGSRAPSPAPDRAPPSPSLLAPPDPFARPPRPRRTSTVGSSGSRDLSPFPAYTDDPSPLTSVANLPERAATPTPSRTPTWHTTLPTPSWLPPKETLLATLFPTLYNWPTMSHWERFLGTIAAPSVFLLTITLPVVETDRPGAHDDDVPPMSLPASYTDTPVRPSTVRKHSHLVVPADAAIAIAHETPTILEPDAQVMCDSPEQMPVRGGGDWARWLVALQAFTAPLFVVLAAWAAMGADDNFTVPVLAAIGLSVLLVFLVFAFSARDRAPKWRVFLSFVGFLVGIAWISSIANEVVGVLKAIGVVLGISDAILGLTIFAVGNSLGDLVADVTVAKLGYPVMALSACFGGPMPFEVEVERSLMVSGATLLVTLVGLLVVVPLRRWKMDRVVAWGLIGLWSVSTLANVAVEI</sequence>
<evidence type="ECO:0000256" key="1">
    <source>
        <dbReference type="ARBA" id="ARBA00004141"/>
    </source>
</evidence>
<dbReference type="GO" id="GO:0008324">
    <property type="term" value="F:monoatomic cation transmembrane transporter activity"/>
    <property type="evidence" value="ECO:0007669"/>
    <property type="project" value="TreeGrafter"/>
</dbReference>
<feature type="compositionally biased region" description="Basic and acidic residues" evidence="7">
    <location>
        <begin position="344"/>
        <end position="353"/>
    </location>
</feature>
<evidence type="ECO:0000259" key="9">
    <source>
        <dbReference type="Pfam" id="PF01699"/>
    </source>
</evidence>
<evidence type="ECO:0000256" key="4">
    <source>
        <dbReference type="ARBA" id="ARBA00022692"/>
    </source>
</evidence>
<evidence type="ECO:0000256" key="7">
    <source>
        <dbReference type="SAM" id="MobiDB-lite"/>
    </source>
</evidence>
<evidence type="ECO:0000313" key="10">
    <source>
        <dbReference type="EMBL" id="KAF2405380.1"/>
    </source>
</evidence>
<evidence type="ECO:0000256" key="5">
    <source>
        <dbReference type="ARBA" id="ARBA00022989"/>
    </source>
</evidence>
<feature type="compositionally biased region" description="Pro residues" evidence="7">
    <location>
        <begin position="435"/>
        <end position="457"/>
    </location>
</feature>
<dbReference type="InterPro" id="IPR051359">
    <property type="entry name" value="CaCA_antiporter"/>
</dbReference>
<organism evidence="10 11">
    <name type="scientific">Trichodelitschia bisporula</name>
    <dbReference type="NCBI Taxonomy" id="703511"/>
    <lineage>
        <taxon>Eukaryota</taxon>
        <taxon>Fungi</taxon>
        <taxon>Dikarya</taxon>
        <taxon>Ascomycota</taxon>
        <taxon>Pezizomycotina</taxon>
        <taxon>Dothideomycetes</taxon>
        <taxon>Dothideomycetes incertae sedis</taxon>
        <taxon>Phaeotrichales</taxon>
        <taxon>Phaeotrichaceae</taxon>
        <taxon>Trichodelitschia</taxon>
    </lineage>
</organism>
<dbReference type="EMBL" id="ML996687">
    <property type="protein sequence ID" value="KAF2405380.1"/>
    <property type="molecule type" value="Genomic_DNA"/>
</dbReference>
<feature type="non-terminal residue" evidence="10">
    <location>
        <position position="838"/>
    </location>
</feature>
<reference evidence="10" key="1">
    <citation type="journal article" date="2020" name="Stud. Mycol.">
        <title>101 Dothideomycetes genomes: a test case for predicting lifestyles and emergence of pathogens.</title>
        <authorList>
            <person name="Haridas S."/>
            <person name="Albert R."/>
            <person name="Binder M."/>
            <person name="Bloem J."/>
            <person name="Labutti K."/>
            <person name="Salamov A."/>
            <person name="Andreopoulos B."/>
            <person name="Baker S."/>
            <person name="Barry K."/>
            <person name="Bills G."/>
            <person name="Bluhm B."/>
            <person name="Cannon C."/>
            <person name="Castanera R."/>
            <person name="Culley D."/>
            <person name="Daum C."/>
            <person name="Ezra D."/>
            <person name="Gonzalez J."/>
            <person name="Henrissat B."/>
            <person name="Kuo A."/>
            <person name="Liang C."/>
            <person name="Lipzen A."/>
            <person name="Lutzoni F."/>
            <person name="Magnuson J."/>
            <person name="Mondo S."/>
            <person name="Nolan M."/>
            <person name="Ohm R."/>
            <person name="Pangilinan J."/>
            <person name="Park H.-J."/>
            <person name="Ramirez L."/>
            <person name="Alfaro M."/>
            <person name="Sun H."/>
            <person name="Tritt A."/>
            <person name="Yoshinaga Y."/>
            <person name="Zwiers L.-H."/>
            <person name="Turgeon B."/>
            <person name="Goodwin S."/>
            <person name="Spatafora J."/>
            <person name="Crous P."/>
            <person name="Grigoriev I."/>
        </authorList>
    </citation>
    <scope>NUCLEOTIDE SEQUENCE</scope>
    <source>
        <strain evidence="10">CBS 262.69</strain>
    </source>
</reference>
<keyword evidence="4 8" id="KW-0812">Transmembrane</keyword>